<proteinExistence type="inferred from homology"/>
<dbReference type="PANTHER" id="PTHR34138:SF1">
    <property type="entry name" value="CELL SHAPE-DETERMINING PROTEIN MREC"/>
    <property type="match status" value="1"/>
</dbReference>
<evidence type="ECO:0000256" key="3">
    <source>
        <dbReference type="ARBA" id="ARBA00022960"/>
    </source>
</evidence>
<gene>
    <name evidence="7" type="primary">mreC</name>
    <name evidence="7" type="ORF">FUA26_14280</name>
</gene>
<name>A0A5C7AF68_9FLAO</name>
<dbReference type="Gene3D" id="2.40.10.350">
    <property type="entry name" value="Rod shape-determining protein MreC, domain 2"/>
    <property type="match status" value="1"/>
</dbReference>
<dbReference type="InterPro" id="IPR055342">
    <property type="entry name" value="MreC_beta-barrel_core"/>
</dbReference>
<keyword evidence="8" id="KW-1185">Reference proteome</keyword>
<reference evidence="8" key="1">
    <citation type="submission" date="2019-08" db="EMBL/GenBank/DDBJ databases">
        <title>Seonamhaeicola sediminis sp. nov., isolated from marine sediment.</title>
        <authorList>
            <person name="Cao W.R."/>
        </authorList>
    </citation>
    <scope>NUCLEOTIDE SEQUENCE [LARGE SCALE GENOMIC DNA]</scope>
    <source>
        <strain evidence="8">Gy8</strain>
    </source>
</reference>
<feature type="domain" description="Rod shape-determining protein MreC beta-barrel core" evidence="6">
    <location>
        <begin position="109"/>
        <end position="257"/>
    </location>
</feature>
<dbReference type="AlphaFoldDB" id="A0A5C7AF68"/>
<evidence type="ECO:0000313" key="8">
    <source>
        <dbReference type="Proteomes" id="UP000321790"/>
    </source>
</evidence>
<evidence type="ECO:0000256" key="1">
    <source>
        <dbReference type="ARBA" id="ARBA00009369"/>
    </source>
</evidence>
<dbReference type="EMBL" id="VOSC01000033">
    <property type="protein sequence ID" value="TXE06143.1"/>
    <property type="molecule type" value="Genomic_DNA"/>
</dbReference>
<dbReference type="InterPro" id="IPR007221">
    <property type="entry name" value="MreC"/>
</dbReference>
<dbReference type="Gene3D" id="2.40.10.340">
    <property type="entry name" value="Rod shape-determining protein MreC, domain 1"/>
    <property type="match status" value="1"/>
</dbReference>
<dbReference type="PANTHER" id="PTHR34138">
    <property type="entry name" value="CELL SHAPE-DETERMINING PROTEIN MREC"/>
    <property type="match status" value="1"/>
</dbReference>
<dbReference type="NCBIfam" id="NF010532">
    <property type="entry name" value="PRK13922.9-3"/>
    <property type="match status" value="1"/>
</dbReference>
<dbReference type="InterPro" id="IPR042175">
    <property type="entry name" value="Cell/Rod_MreC_2"/>
</dbReference>
<comment type="similarity">
    <text evidence="1 5">Belongs to the MreC family.</text>
</comment>
<evidence type="ECO:0000313" key="7">
    <source>
        <dbReference type="EMBL" id="TXE06143.1"/>
    </source>
</evidence>
<evidence type="ECO:0000256" key="5">
    <source>
        <dbReference type="PIRNR" id="PIRNR038471"/>
    </source>
</evidence>
<evidence type="ECO:0000256" key="4">
    <source>
        <dbReference type="ARBA" id="ARBA00032089"/>
    </source>
</evidence>
<dbReference type="Proteomes" id="UP000321790">
    <property type="component" value="Unassembled WGS sequence"/>
</dbReference>
<comment type="function">
    <text evidence="5">Involved in formation and maintenance of cell shape.</text>
</comment>
<dbReference type="InterPro" id="IPR042177">
    <property type="entry name" value="Cell/Rod_1"/>
</dbReference>
<accession>A0A5C7AF68</accession>
<dbReference type="GO" id="GO:0005886">
    <property type="term" value="C:plasma membrane"/>
    <property type="evidence" value="ECO:0007669"/>
    <property type="project" value="TreeGrafter"/>
</dbReference>
<organism evidence="7 8">
    <name type="scientific">Seonamhaeicola algicola</name>
    <dbReference type="NCBI Taxonomy" id="1719036"/>
    <lineage>
        <taxon>Bacteria</taxon>
        <taxon>Pseudomonadati</taxon>
        <taxon>Bacteroidota</taxon>
        <taxon>Flavobacteriia</taxon>
        <taxon>Flavobacteriales</taxon>
        <taxon>Flavobacteriaceae</taxon>
    </lineage>
</organism>
<dbReference type="RefSeq" id="WP_147137601.1">
    <property type="nucleotide sequence ID" value="NZ_VOSC01000033.1"/>
</dbReference>
<evidence type="ECO:0000256" key="2">
    <source>
        <dbReference type="ARBA" id="ARBA00013855"/>
    </source>
</evidence>
<dbReference type="PIRSF" id="PIRSF038471">
    <property type="entry name" value="MreC"/>
    <property type="match status" value="1"/>
</dbReference>
<comment type="caution">
    <text evidence="7">The sequence shown here is derived from an EMBL/GenBank/DDBJ whole genome shotgun (WGS) entry which is preliminary data.</text>
</comment>
<dbReference type="OrthoDB" id="9811827at2"/>
<evidence type="ECO:0000259" key="6">
    <source>
        <dbReference type="Pfam" id="PF04085"/>
    </source>
</evidence>
<dbReference type="Pfam" id="PF04085">
    <property type="entry name" value="MreC"/>
    <property type="match status" value="1"/>
</dbReference>
<dbReference type="GO" id="GO:0008360">
    <property type="term" value="P:regulation of cell shape"/>
    <property type="evidence" value="ECO:0007669"/>
    <property type="project" value="UniProtKB-KW"/>
</dbReference>
<protein>
    <recommendedName>
        <fullName evidence="2 5">Cell shape-determining protein MreC</fullName>
    </recommendedName>
    <alternativeName>
        <fullName evidence="4 5">Cell shape protein MreC</fullName>
    </alternativeName>
</protein>
<sequence length="270" mass="30469">MQQIINFIIRNKNFLLFLLLFLLALVFTIQSHSYHKSKFVNSANFVSGGVYNSVNNISEYLHLKSQNQLLTEENNRLRNLLFNSNVNADSTFIDTTKFGLAYKFYSASIIKNSYTTKDNILLINKGEKDSIKQDYGVISSKGVIGIIDKTSNRFATVISILNTTNKISAQLKKSNHFGTLTWNGQNPATVQLIDIPVNAKVTVGDTIITSGRSSIFPKNIGIGVVKDFEKDVAENFYEINISLFNDMTNLEHVYIIENVHKQEINNLLDE</sequence>
<keyword evidence="3 5" id="KW-0133">Cell shape</keyword>